<evidence type="ECO:0000256" key="3">
    <source>
        <dbReference type="ARBA" id="ARBA00022525"/>
    </source>
</evidence>
<sequence length="779" mass="83297">MFDFRSYGSSGIVVGEAMFGANCLFKYNLIKGNYQSYPQSLSLLHVTGLRYPGGSMTESDFDVRNPDSRPLTYTSDRPFVGISDFLNFVNLTGRSATIVLPTAKMYNGQLDASHDAPRAINQQYLKDVLSYVTKLLTHGDSGPGSLPDTPIGTIEIGNEYWGSGQMTAKEYGQLVNVLCTELEKLFDSLLGPNASHPQVLIQMGGPWDRQYKEGGLYDSLSWLQRVAQSNLDIIGQITNPMAKDAITGLVEHYYYDVASNVLSQTSAAMNYINVDLAYWSNNGFNGLDLYLTEWGIKSGNTVQYGLKGASVMIEQMQYMLQLGADGAFAWPVQNGQTSLTGSSSSAPALSPMGAAFMLMAEDLVGTTLINGTVGQTGLEVDAYKSSTKVVFFVMSRSDSPQDVELNVSSLVSGYTNITGVRIGIASGLAVDDPTAVAVLTTYTQQQLGRADHLSFHLEPFEVIEIEFEIPRNIRVDGTNFSERLAGGLGDDIINGLDGNDSIIGRVGHDILHGNRGNDGLDGWDGDDTIYGDDGNDRLGGQQGNDHLNGGSGNDVLQGGIGNDTAVYTSPSGVRINLSVVGSQDTGEGIDVLTSIENISSGSGSDRLIGNDVANYIESGAGNDTVFGGNGNDTVYGSYGNDLISGDAGDDRIYSEWGSDTVTGGLGKDILFGGSLDGVRDIFVFNNVSESGSGESLRDQIFDFASGIDDVDLSRIDANTQRAGDQSFLWSNTTAAANSVWYAVNGTNVMLRADNNGDSVYDFEVLLANITHLNSTDIIL</sequence>
<gene>
    <name evidence="7" type="ORF">ACFOGH_19905</name>
</gene>
<dbReference type="InterPro" id="IPR018511">
    <property type="entry name" value="Hemolysin-typ_Ca-bd_CS"/>
</dbReference>
<dbReference type="EMBL" id="JBHRTO010000003">
    <property type="protein sequence ID" value="MFC3183268.1"/>
    <property type="molecule type" value="Genomic_DNA"/>
</dbReference>
<keyword evidence="3" id="KW-0964">Secreted</keyword>
<dbReference type="Gene3D" id="3.20.20.80">
    <property type="entry name" value="Glycosidases"/>
    <property type="match status" value="1"/>
</dbReference>
<dbReference type="PROSITE" id="PS00330">
    <property type="entry name" value="HEMOLYSIN_CALCIUM"/>
    <property type="match status" value="2"/>
</dbReference>
<keyword evidence="4" id="KW-0677">Repeat</keyword>
<comment type="cofactor">
    <cofactor evidence="1">
        <name>Ca(2+)</name>
        <dbReference type="ChEBI" id="CHEBI:29108"/>
    </cofactor>
</comment>
<evidence type="ECO:0000256" key="5">
    <source>
        <dbReference type="SAM" id="MobiDB-lite"/>
    </source>
</evidence>
<dbReference type="PANTHER" id="PTHR38340:SF1">
    <property type="entry name" value="S-LAYER PROTEIN"/>
    <property type="match status" value="1"/>
</dbReference>
<protein>
    <submittedName>
        <fullName evidence="7">Calcium-binding protein</fullName>
    </submittedName>
</protein>
<feature type="domain" description="Peptidase M10 serralysin C-terminal" evidence="6">
    <location>
        <begin position="578"/>
        <end position="778"/>
    </location>
</feature>
<keyword evidence="8" id="KW-1185">Reference proteome</keyword>
<proteinExistence type="predicted"/>
<dbReference type="RefSeq" id="WP_380074953.1">
    <property type="nucleotide sequence ID" value="NZ_JBHRTO010000003.1"/>
</dbReference>
<dbReference type="InterPro" id="IPR001343">
    <property type="entry name" value="Hemolysn_Ca-bd"/>
</dbReference>
<dbReference type="InterPro" id="IPR011049">
    <property type="entry name" value="Serralysin-like_metalloprot_C"/>
</dbReference>
<dbReference type="Pfam" id="PF08548">
    <property type="entry name" value="Peptidase_M10_C"/>
    <property type="match status" value="1"/>
</dbReference>
<dbReference type="Pfam" id="PF00353">
    <property type="entry name" value="HemolysinCabind"/>
    <property type="match status" value="4"/>
</dbReference>
<evidence type="ECO:0000256" key="2">
    <source>
        <dbReference type="ARBA" id="ARBA00004613"/>
    </source>
</evidence>
<reference evidence="8" key="1">
    <citation type="journal article" date="2019" name="Int. J. Syst. Evol. Microbiol.">
        <title>The Global Catalogue of Microorganisms (GCM) 10K type strain sequencing project: providing services to taxonomists for standard genome sequencing and annotation.</title>
        <authorList>
            <consortium name="The Broad Institute Genomics Platform"/>
            <consortium name="The Broad Institute Genome Sequencing Center for Infectious Disease"/>
            <person name="Wu L."/>
            <person name="Ma J."/>
        </authorList>
    </citation>
    <scope>NUCLEOTIDE SEQUENCE [LARGE SCALE GENOMIC DNA]</scope>
    <source>
        <strain evidence="8">KCTC 52039</strain>
    </source>
</reference>
<comment type="subcellular location">
    <subcellularLocation>
        <location evidence="2">Secreted</location>
    </subcellularLocation>
</comment>
<dbReference type="PRINTS" id="PR00313">
    <property type="entry name" value="CABNDNGRPT"/>
</dbReference>
<dbReference type="PANTHER" id="PTHR38340">
    <property type="entry name" value="S-LAYER PROTEIN"/>
    <property type="match status" value="1"/>
</dbReference>
<comment type="caution">
    <text evidence="7">The sequence shown here is derived from an EMBL/GenBank/DDBJ whole genome shotgun (WGS) entry which is preliminary data.</text>
</comment>
<dbReference type="InterPro" id="IPR013858">
    <property type="entry name" value="Peptidase_M10B_C"/>
</dbReference>
<dbReference type="Proteomes" id="UP001595547">
    <property type="component" value="Unassembled WGS sequence"/>
</dbReference>
<evidence type="ECO:0000256" key="1">
    <source>
        <dbReference type="ARBA" id="ARBA00001913"/>
    </source>
</evidence>
<accession>A0ABV7JAX5</accession>
<evidence type="ECO:0000256" key="4">
    <source>
        <dbReference type="ARBA" id="ARBA00022737"/>
    </source>
</evidence>
<name>A0ABV7JAX5_9RHOB</name>
<evidence type="ECO:0000313" key="8">
    <source>
        <dbReference type="Proteomes" id="UP001595547"/>
    </source>
</evidence>
<dbReference type="Gene3D" id="2.150.10.10">
    <property type="entry name" value="Serralysin-like metalloprotease, C-terminal"/>
    <property type="match status" value="4"/>
</dbReference>
<dbReference type="SUPFAM" id="SSF51120">
    <property type="entry name" value="beta-Roll"/>
    <property type="match status" value="2"/>
</dbReference>
<dbReference type="InterPro" id="IPR017853">
    <property type="entry name" value="GH"/>
</dbReference>
<dbReference type="InterPro" id="IPR050557">
    <property type="entry name" value="RTX_toxin/Mannuronan_C5-epim"/>
</dbReference>
<organism evidence="7 8">
    <name type="scientific">Cypionkella sinensis</name>
    <dbReference type="NCBI Taxonomy" id="1756043"/>
    <lineage>
        <taxon>Bacteria</taxon>
        <taxon>Pseudomonadati</taxon>
        <taxon>Pseudomonadota</taxon>
        <taxon>Alphaproteobacteria</taxon>
        <taxon>Rhodobacterales</taxon>
        <taxon>Paracoccaceae</taxon>
        <taxon>Cypionkella</taxon>
    </lineage>
</organism>
<feature type="region of interest" description="Disordered" evidence="5">
    <location>
        <begin position="533"/>
        <end position="555"/>
    </location>
</feature>
<dbReference type="SUPFAM" id="SSF51445">
    <property type="entry name" value="(Trans)glycosidases"/>
    <property type="match status" value="1"/>
</dbReference>
<evidence type="ECO:0000259" key="6">
    <source>
        <dbReference type="Pfam" id="PF08548"/>
    </source>
</evidence>
<evidence type="ECO:0000313" key="7">
    <source>
        <dbReference type="EMBL" id="MFC3183268.1"/>
    </source>
</evidence>